<sequence length="91" mass="9391">MKTVIVAILVLAAMAAVQARSIRERRQVGIGFNYPGAAPTYGQRQQDFLHSDAGKEYKKAVVPALCGVAATMGGALGAAAAGFVCAKIPTK</sequence>
<evidence type="ECO:0000313" key="2">
    <source>
        <dbReference type="Proteomes" id="UP001064048"/>
    </source>
</evidence>
<dbReference type="Proteomes" id="UP001064048">
    <property type="component" value="Chromosome 30"/>
</dbReference>
<evidence type="ECO:0000313" key="1">
    <source>
        <dbReference type="EMBL" id="KAI8431350.1"/>
    </source>
</evidence>
<protein>
    <submittedName>
        <fullName evidence="1">Uncharacterized protein</fullName>
    </submittedName>
</protein>
<reference evidence="1 2" key="1">
    <citation type="journal article" date="2022" name="Genome Biol. Evol.">
        <title>The Spruce Budworm Genome: Reconstructing the Evolutionary History of Antifreeze Proteins.</title>
        <authorList>
            <person name="Beliveau C."/>
            <person name="Gagne P."/>
            <person name="Picq S."/>
            <person name="Vernygora O."/>
            <person name="Keeling C.I."/>
            <person name="Pinkney K."/>
            <person name="Doucet D."/>
            <person name="Wen F."/>
            <person name="Johnston J.S."/>
            <person name="Maaroufi H."/>
            <person name="Boyle B."/>
            <person name="Laroche J."/>
            <person name="Dewar K."/>
            <person name="Juretic N."/>
            <person name="Blackburn G."/>
            <person name="Nisole A."/>
            <person name="Brunet B."/>
            <person name="Brandao M."/>
            <person name="Lumley L."/>
            <person name="Duan J."/>
            <person name="Quan G."/>
            <person name="Lucarotti C.J."/>
            <person name="Roe A.D."/>
            <person name="Sperling F.A.H."/>
            <person name="Levesque R.C."/>
            <person name="Cusson M."/>
        </authorList>
    </citation>
    <scope>NUCLEOTIDE SEQUENCE [LARGE SCALE GENOMIC DNA]</scope>
    <source>
        <strain evidence="1">Glfc:IPQL:Cfum</strain>
    </source>
</reference>
<name>A0ACC0K521_CHOFU</name>
<gene>
    <name evidence="1" type="ORF">MSG28_015890</name>
</gene>
<dbReference type="EMBL" id="CM046130">
    <property type="protein sequence ID" value="KAI8431350.1"/>
    <property type="molecule type" value="Genomic_DNA"/>
</dbReference>
<comment type="caution">
    <text evidence="1">The sequence shown here is derived from an EMBL/GenBank/DDBJ whole genome shotgun (WGS) entry which is preliminary data.</text>
</comment>
<accession>A0ACC0K521</accession>
<proteinExistence type="predicted"/>
<organism evidence="1 2">
    <name type="scientific">Choristoneura fumiferana</name>
    <name type="common">Spruce budworm moth</name>
    <name type="synonym">Archips fumiferana</name>
    <dbReference type="NCBI Taxonomy" id="7141"/>
    <lineage>
        <taxon>Eukaryota</taxon>
        <taxon>Metazoa</taxon>
        <taxon>Ecdysozoa</taxon>
        <taxon>Arthropoda</taxon>
        <taxon>Hexapoda</taxon>
        <taxon>Insecta</taxon>
        <taxon>Pterygota</taxon>
        <taxon>Neoptera</taxon>
        <taxon>Endopterygota</taxon>
        <taxon>Lepidoptera</taxon>
        <taxon>Glossata</taxon>
        <taxon>Ditrysia</taxon>
        <taxon>Tortricoidea</taxon>
        <taxon>Tortricidae</taxon>
        <taxon>Tortricinae</taxon>
        <taxon>Choristoneura</taxon>
    </lineage>
</organism>
<keyword evidence="2" id="KW-1185">Reference proteome</keyword>